<dbReference type="Pfam" id="PF07690">
    <property type="entry name" value="MFS_1"/>
    <property type="match status" value="1"/>
</dbReference>
<evidence type="ECO:0000256" key="8">
    <source>
        <dbReference type="ARBA" id="ARBA00023136"/>
    </source>
</evidence>
<dbReference type="GO" id="GO:0009507">
    <property type="term" value="C:chloroplast"/>
    <property type="evidence" value="ECO:0007669"/>
    <property type="project" value="UniProtKB-SubCell"/>
</dbReference>
<feature type="transmembrane region" description="Helical" evidence="11">
    <location>
        <begin position="79"/>
        <end position="102"/>
    </location>
</feature>
<keyword evidence="14" id="KW-1185">Reference proteome</keyword>
<evidence type="ECO:0000256" key="9">
    <source>
        <dbReference type="ARBA" id="ARBA00024362"/>
    </source>
</evidence>
<dbReference type="CDD" id="cd17380">
    <property type="entry name" value="MFS_SLC17A9_like"/>
    <property type="match status" value="1"/>
</dbReference>
<gene>
    <name evidence="13" type="ORF">CEPIT_LOCUS4910</name>
</gene>
<keyword evidence="7 11" id="KW-1133">Transmembrane helix</keyword>
<evidence type="ECO:0000256" key="10">
    <source>
        <dbReference type="ARBA" id="ARBA00044504"/>
    </source>
</evidence>
<keyword evidence="3" id="KW-0150">Chloroplast</keyword>
<dbReference type="PROSITE" id="PS50850">
    <property type="entry name" value="MFS"/>
    <property type="match status" value="1"/>
</dbReference>
<comment type="similarity">
    <text evidence="10">Belongs to the major facilitator superfamily. Phosphate:H(+) symporter (TC 2.A.1.9) family.</text>
</comment>
<dbReference type="EMBL" id="CAMAPF010000026">
    <property type="protein sequence ID" value="CAH9074085.1"/>
    <property type="molecule type" value="Genomic_DNA"/>
</dbReference>
<keyword evidence="5 11" id="KW-0812">Transmembrane</keyword>
<evidence type="ECO:0000313" key="13">
    <source>
        <dbReference type="EMBL" id="CAH9074085.1"/>
    </source>
</evidence>
<dbReference type="GO" id="GO:0005315">
    <property type="term" value="F:phosphate transmembrane transporter activity"/>
    <property type="evidence" value="ECO:0007669"/>
    <property type="project" value="UniProtKB-ARBA"/>
</dbReference>
<dbReference type="InterPro" id="IPR044777">
    <property type="entry name" value="SLC17A9-like"/>
</dbReference>
<dbReference type="FunFam" id="1.20.1250.20:FF:000058">
    <property type="entry name" value="ascorbate transporter, chloroplastic isoform X1"/>
    <property type="match status" value="1"/>
</dbReference>
<proteinExistence type="inferred from homology"/>
<evidence type="ECO:0000256" key="2">
    <source>
        <dbReference type="ARBA" id="ARBA00004229"/>
    </source>
</evidence>
<dbReference type="SUPFAM" id="SSF103473">
    <property type="entry name" value="MFS general substrate transporter"/>
    <property type="match status" value="1"/>
</dbReference>
<evidence type="ECO:0000256" key="6">
    <source>
        <dbReference type="ARBA" id="ARBA00022946"/>
    </source>
</evidence>
<feature type="transmembrane region" description="Helical" evidence="11">
    <location>
        <begin position="114"/>
        <end position="134"/>
    </location>
</feature>
<dbReference type="Gene3D" id="1.20.1250.20">
    <property type="entry name" value="MFS general substrate transporter like domains"/>
    <property type="match status" value="2"/>
</dbReference>
<dbReference type="InterPro" id="IPR036259">
    <property type="entry name" value="MFS_trans_sf"/>
</dbReference>
<feature type="transmembrane region" description="Helical" evidence="11">
    <location>
        <begin position="140"/>
        <end position="159"/>
    </location>
</feature>
<dbReference type="InterPro" id="IPR050382">
    <property type="entry name" value="MFS_Na/Anion_cotransporter"/>
</dbReference>
<evidence type="ECO:0000256" key="7">
    <source>
        <dbReference type="ARBA" id="ARBA00022989"/>
    </source>
</evidence>
<keyword evidence="4" id="KW-0934">Plastid</keyword>
<evidence type="ECO:0000256" key="5">
    <source>
        <dbReference type="ARBA" id="ARBA00022692"/>
    </source>
</evidence>
<evidence type="ECO:0000313" key="14">
    <source>
        <dbReference type="Proteomes" id="UP001152523"/>
    </source>
</evidence>
<sequence length="415" mass="45388">MDRVNMSIAILPMAAEFHWSPTTVGLIQSSFFWGYLLTQIAGGIWADTVGGKFVLGFGVVWWSIATVLTPIAANLGLPFLLVVRAFMGIGEGVAMPAMSNLLSKWVPVSERSRSLALVYSGMYLGSVTGLAFSPMLIHKFGWPSVFFSFGSLGTVWFALWHKMSHNSPLEDPGLLPSERKLILSNSISKEPVKSIPWKLILSKPPVWALIVSHFCHNWGTFIILTWMPTYYHQQKQFPLWLLGMKLNCYQILMVLKFNLTESGTCAILPWLTMAVSANVGGWIADSLVRKGVSVTVVRKTMQSIGFLGPAFFLTQLSHAETPAMAILCMSCSQGSDAFSQSGLYSNHQDIGPRYSGVLLGLSNTAGVLAGVFGTAATGYILQHGSWDDVFKVSVGLYLVGTVVWNLFSTGEKILD</sequence>
<comment type="subcellular location">
    <subcellularLocation>
        <location evidence="1">Membrane</location>
        <topology evidence="1">Multi-pass membrane protein</topology>
    </subcellularLocation>
    <subcellularLocation>
        <location evidence="2">Plastid</location>
        <location evidence="2">Chloroplast</location>
    </subcellularLocation>
</comment>
<protein>
    <recommendedName>
        <fullName evidence="12">Major facilitator superfamily (MFS) profile domain-containing protein</fullName>
    </recommendedName>
</protein>
<keyword evidence="6" id="KW-0809">Transit peptide</keyword>
<feature type="transmembrane region" description="Helical" evidence="11">
    <location>
        <begin position="26"/>
        <end position="46"/>
    </location>
</feature>
<dbReference type="InterPro" id="IPR020846">
    <property type="entry name" value="MFS_dom"/>
</dbReference>
<evidence type="ECO:0000256" key="11">
    <source>
        <dbReference type="SAM" id="Phobius"/>
    </source>
</evidence>
<dbReference type="Proteomes" id="UP001152523">
    <property type="component" value="Unassembled WGS sequence"/>
</dbReference>
<feature type="transmembrane region" description="Helical" evidence="11">
    <location>
        <begin position="388"/>
        <end position="407"/>
    </location>
</feature>
<reference evidence="13" key="1">
    <citation type="submission" date="2022-07" db="EMBL/GenBank/DDBJ databases">
        <authorList>
            <person name="Macas J."/>
            <person name="Novak P."/>
            <person name="Neumann P."/>
        </authorList>
    </citation>
    <scope>NUCLEOTIDE SEQUENCE</scope>
</reference>
<dbReference type="PANTHER" id="PTHR11662">
    <property type="entry name" value="SOLUTE CARRIER FAMILY 17"/>
    <property type="match status" value="1"/>
</dbReference>
<evidence type="ECO:0000256" key="3">
    <source>
        <dbReference type="ARBA" id="ARBA00022528"/>
    </source>
</evidence>
<evidence type="ECO:0000256" key="1">
    <source>
        <dbReference type="ARBA" id="ARBA00004141"/>
    </source>
</evidence>
<comment type="similarity">
    <text evidence="9">Belongs to the major facilitator superfamily. Sodium/anion cotransporter (TC 2.A.1.14) family.</text>
</comment>
<dbReference type="GO" id="GO:0042170">
    <property type="term" value="C:plastid membrane"/>
    <property type="evidence" value="ECO:0007669"/>
    <property type="project" value="UniProtKB-ARBA"/>
</dbReference>
<dbReference type="FunFam" id="1.20.1250.20:FF:000086">
    <property type="entry name" value="ascorbate transporter, chloroplastic isoform X2"/>
    <property type="match status" value="1"/>
</dbReference>
<evidence type="ECO:0000256" key="4">
    <source>
        <dbReference type="ARBA" id="ARBA00022640"/>
    </source>
</evidence>
<name>A0AAV0CJ23_9ASTE</name>
<feature type="transmembrane region" description="Helical" evidence="11">
    <location>
        <begin position="53"/>
        <end position="73"/>
    </location>
</feature>
<keyword evidence="8 11" id="KW-0472">Membrane</keyword>
<feature type="domain" description="Major facilitator superfamily (MFS) profile" evidence="12">
    <location>
        <begin position="1"/>
        <end position="412"/>
    </location>
</feature>
<comment type="caution">
    <text evidence="13">The sequence shown here is derived from an EMBL/GenBank/DDBJ whole genome shotgun (WGS) entry which is preliminary data.</text>
</comment>
<evidence type="ECO:0000259" key="12">
    <source>
        <dbReference type="PROSITE" id="PS50850"/>
    </source>
</evidence>
<dbReference type="AlphaFoldDB" id="A0AAV0CJ23"/>
<dbReference type="InterPro" id="IPR011701">
    <property type="entry name" value="MFS"/>
</dbReference>
<dbReference type="PANTHER" id="PTHR11662:SF446">
    <property type="entry name" value="SODIUM-DEPENDENT PHOSPHATE TRANSPORT PROTEIN 1, CHLOROPLASTIC"/>
    <property type="match status" value="1"/>
</dbReference>
<accession>A0AAV0CJ23</accession>
<feature type="transmembrane region" description="Helical" evidence="11">
    <location>
        <begin position="357"/>
        <end position="381"/>
    </location>
</feature>
<organism evidence="13 14">
    <name type="scientific">Cuscuta epithymum</name>
    <dbReference type="NCBI Taxonomy" id="186058"/>
    <lineage>
        <taxon>Eukaryota</taxon>
        <taxon>Viridiplantae</taxon>
        <taxon>Streptophyta</taxon>
        <taxon>Embryophyta</taxon>
        <taxon>Tracheophyta</taxon>
        <taxon>Spermatophyta</taxon>
        <taxon>Magnoliopsida</taxon>
        <taxon>eudicotyledons</taxon>
        <taxon>Gunneridae</taxon>
        <taxon>Pentapetalae</taxon>
        <taxon>asterids</taxon>
        <taxon>lamiids</taxon>
        <taxon>Solanales</taxon>
        <taxon>Convolvulaceae</taxon>
        <taxon>Cuscuteae</taxon>
        <taxon>Cuscuta</taxon>
        <taxon>Cuscuta subgen. Cuscuta</taxon>
    </lineage>
</organism>